<dbReference type="EMBL" id="JASPKY010000742">
    <property type="protein sequence ID" value="KAK9685887.1"/>
    <property type="molecule type" value="Genomic_DNA"/>
</dbReference>
<reference evidence="1 2" key="1">
    <citation type="journal article" date="2024" name="BMC Genomics">
        <title>De novo assembly and annotation of Popillia japonica's genome with initial clues to its potential as an invasive pest.</title>
        <authorList>
            <person name="Cucini C."/>
            <person name="Boschi S."/>
            <person name="Funari R."/>
            <person name="Cardaioli E."/>
            <person name="Iannotti N."/>
            <person name="Marturano G."/>
            <person name="Paoli F."/>
            <person name="Bruttini M."/>
            <person name="Carapelli A."/>
            <person name="Frati F."/>
            <person name="Nardi F."/>
        </authorList>
    </citation>
    <scope>NUCLEOTIDE SEQUENCE [LARGE SCALE GENOMIC DNA]</scope>
    <source>
        <strain evidence="1">DMR45628</strain>
    </source>
</reference>
<dbReference type="AlphaFoldDB" id="A0AAW1I9P9"/>
<sequence>MVECRERHKTRFNEKRKEAVRFNVGDEVVVQDTQKAGSGKLGNKFLGPYRDECYQGSGTPVTTDRWYNKLLQNVTDNPQKYSNTLLLSVMCDVASYIRKCTACIKSKPEQRKFAGRMGAHSIIDKPWEVLSIDIIGSFLERKVGLITS</sequence>
<gene>
    <name evidence="1" type="ORF">QE152_g37597</name>
</gene>
<protein>
    <submittedName>
        <fullName evidence="1">Uncharacterized protein</fullName>
    </submittedName>
</protein>
<proteinExistence type="predicted"/>
<keyword evidence="2" id="KW-1185">Reference proteome</keyword>
<evidence type="ECO:0000313" key="1">
    <source>
        <dbReference type="EMBL" id="KAK9685887.1"/>
    </source>
</evidence>
<organism evidence="1 2">
    <name type="scientific">Popillia japonica</name>
    <name type="common">Japanese beetle</name>
    <dbReference type="NCBI Taxonomy" id="7064"/>
    <lineage>
        <taxon>Eukaryota</taxon>
        <taxon>Metazoa</taxon>
        <taxon>Ecdysozoa</taxon>
        <taxon>Arthropoda</taxon>
        <taxon>Hexapoda</taxon>
        <taxon>Insecta</taxon>
        <taxon>Pterygota</taxon>
        <taxon>Neoptera</taxon>
        <taxon>Endopterygota</taxon>
        <taxon>Coleoptera</taxon>
        <taxon>Polyphaga</taxon>
        <taxon>Scarabaeiformia</taxon>
        <taxon>Scarabaeidae</taxon>
        <taxon>Rutelinae</taxon>
        <taxon>Popillia</taxon>
    </lineage>
</organism>
<name>A0AAW1I9P9_POPJA</name>
<evidence type="ECO:0000313" key="2">
    <source>
        <dbReference type="Proteomes" id="UP001458880"/>
    </source>
</evidence>
<accession>A0AAW1I9P9</accession>
<comment type="caution">
    <text evidence="1">The sequence shown here is derived from an EMBL/GenBank/DDBJ whole genome shotgun (WGS) entry which is preliminary data.</text>
</comment>
<dbReference type="Proteomes" id="UP001458880">
    <property type="component" value="Unassembled WGS sequence"/>
</dbReference>